<gene>
    <name evidence="3" type="ORF">EAUS1353_LOCUS393</name>
</gene>
<evidence type="ECO:0000313" key="3">
    <source>
        <dbReference type="EMBL" id="CAD9238664.1"/>
    </source>
</evidence>
<reference evidence="3" key="1">
    <citation type="submission" date="2021-01" db="EMBL/GenBank/DDBJ databases">
        <authorList>
            <person name="Corre E."/>
            <person name="Pelletier E."/>
            <person name="Niang G."/>
            <person name="Scheremetjew M."/>
            <person name="Finn R."/>
            <person name="Kale V."/>
            <person name="Holt S."/>
            <person name="Cochrane G."/>
            <person name="Meng A."/>
            <person name="Brown T."/>
            <person name="Cohen L."/>
        </authorList>
    </citation>
    <scope>NUCLEOTIDE SEQUENCE</scope>
    <source>
        <strain evidence="3">CCMP3124</strain>
    </source>
</reference>
<sequence>MKRAALMVWALLAGVALLGACAAAQCDDDTDQFNFFGTAIGMYDQQDGNNRCDYSIQIDGELFSQYIMPSQIILGGERCSIEGENPVLAETSENCVSPVCAGIKQLLAAQGASGFEFVVVPTVGMTCGERSFPQASIVMGTPCEEFIFSGFNMAADVPVALVLAGPTVSSLCTIEGELDEIAEVSAADLNGDYGSVASVPPNACPESLSIDMSSATIDNNFEGAVYTSGRFPLAAFSTCSDENVAFMPMLSNGRLYQSPLTDVETGAQALFLENLMMSDSSLALFSQFNQSSQFMNFVAVNDAFTQVCNENFAYANGSIGMIVSVMEDFNFQGLLPLEAGYRYIFLQPAGGATGTNNMPQCVYRRQFATVPSPIPTPTPDPNQPTATPAPTSEPESTPTPTPTPVCVDAEWVASNHAGFAVHSEPTFAEVLCFGSLPCATTGHVVSRAGELMTMAELCSVETCAAKSMYVNGVQHVRHHLMPCDGDVCMTTLDARVNSAWKRVENRVVYRLLQSGVSSIAEGLTRIQLRSAISRA</sequence>
<evidence type="ECO:0000256" key="1">
    <source>
        <dbReference type="SAM" id="MobiDB-lite"/>
    </source>
</evidence>
<proteinExistence type="predicted"/>
<feature type="compositionally biased region" description="Pro residues" evidence="1">
    <location>
        <begin position="372"/>
        <end position="382"/>
    </location>
</feature>
<keyword evidence="2" id="KW-0732">Signal</keyword>
<evidence type="ECO:0000256" key="2">
    <source>
        <dbReference type="SAM" id="SignalP"/>
    </source>
</evidence>
<feature type="region of interest" description="Disordered" evidence="1">
    <location>
        <begin position="372"/>
        <end position="404"/>
    </location>
</feature>
<organism evidence="3">
    <name type="scientific">Erythrolobus australicus</name>
    <dbReference type="NCBI Taxonomy" id="1077150"/>
    <lineage>
        <taxon>Eukaryota</taxon>
        <taxon>Rhodophyta</taxon>
        <taxon>Bangiophyceae</taxon>
        <taxon>Porphyridiales</taxon>
        <taxon>Porphyridiaceae</taxon>
        <taxon>Erythrolobus</taxon>
    </lineage>
</organism>
<accession>A0A7S1XHT7</accession>
<name>A0A7S1XHT7_9RHOD</name>
<feature type="signal peptide" evidence="2">
    <location>
        <begin position="1"/>
        <end position="23"/>
    </location>
</feature>
<feature type="chain" id="PRO_5031544946" evidence="2">
    <location>
        <begin position="24"/>
        <end position="535"/>
    </location>
</feature>
<protein>
    <submittedName>
        <fullName evidence="3">Uncharacterized protein</fullName>
    </submittedName>
</protein>
<dbReference type="AlphaFoldDB" id="A0A7S1XHT7"/>
<feature type="compositionally biased region" description="Low complexity" evidence="1">
    <location>
        <begin position="383"/>
        <end position="396"/>
    </location>
</feature>
<dbReference type="EMBL" id="HBGI01000628">
    <property type="protein sequence ID" value="CAD9238664.1"/>
    <property type="molecule type" value="Transcribed_RNA"/>
</dbReference>
<dbReference type="PROSITE" id="PS51257">
    <property type="entry name" value="PROKAR_LIPOPROTEIN"/>
    <property type="match status" value="1"/>
</dbReference>